<organism evidence="3 4">
    <name type="scientific">Parnassius mnemosyne</name>
    <name type="common">clouded apollo</name>
    <dbReference type="NCBI Taxonomy" id="213953"/>
    <lineage>
        <taxon>Eukaryota</taxon>
        <taxon>Metazoa</taxon>
        <taxon>Ecdysozoa</taxon>
        <taxon>Arthropoda</taxon>
        <taxon>Hexapoda</taxon>
        <taxon>Insecta</taxon>
        <taxon>Pterygota</taxon>
        <taxon>Neoptera</taxon>
        <taxon>Endopterygota</taxon>
        <taxon>Lepidoptera</taxon>
        <taxon>Glossata</taxon>
        <taxon>Ditrysia</taxon>
        <taxon>Papilionoidea</taxon>
        <taxon>Papilionidae</taxon>
        <taxon>Parnassiinae</taxon>
        <taxon>Parnassini</taxon>
        <taxon>Parnassius</taxon>
        <taxon>Driopa</taxon>
    </lineage>
</organism>
<evidence type="ECO:0000259" key="2">
    <source>
        <dbReference type="PROSITE" id="PS50878"/>
    </source>
</evidence>
<accession>A0AAV1M6X8</accession>
<keyword evidence="4" id="KW-1185">Reference proteome</keyword>
<dbReference type="EMBL" id="CAVLGL010000137">
    <property type="protein sequence ID" value="CAK1602202.1"/>
    <property type="molecule type" value="Genomic_DNA"/>
</dbReference>
<reference evidence="3 4" key="1">
    <citation type="submission" date="2023-11" db="EMBL/GenBank/DDBJ databases">
        <authorList>
            <person name="Hedman E."/>
            <person name="Englund M."/>
            <person name="Stromberg M."/>
            <person name="Nyberg Akerstrom W."/>
            <person name="Nylinder S."/>
            <person name="Jareborg N."/>
            <person name="Kallberg Y."/>
            <person name="Kronander E."/>
        </authorList>
    </citation>
    <scope>NUCLEOTIDE SEQUENCE [LARGE SCALE GENOMIC DNA]</scope>
</reference>
<evidence type="ECO:0000256" key="1">
    <source>
        <dbReference type="SAM" id="MobiDB-lite"/>
    </source>
</evidence>
<comment type="caution">
    <text evidence="3">The sequence shown here is derived from an EMBL/GenBank/DDBJ whole genome shotgun (WGS) entry which is preliminary data.</text>
</comment>
<dbReference type="PANTHER" id="PTHR48462">
    <property type="entry name" value="PROTEIN, PUTATIVE-RELATED"/>
    <property type="match status" value="1"/>
</dbReference>
<sequence>MNISALLHSQPDFLQCQNCADGRLFKGKRGLNIHIKRCHSKSISASQPAVEIHNFISNSSNDTNFSLFSEQIYNYYRNVPVIKRIPRGARVQLAKALSCTIQNCFTNSENSWQKLFTFAYSHFHFDKTTNKSITSQLKETSFQNLDYPINTHLSRPRPKFDLKKVVESKVMDGDLKNASRILFSDDILAPHNVETLESLRQKHPSVKPSQGLPLPPKTSMQPLQISEKDTLEAIMSFSNGSAGGIDGITPQHLKDLVSASAGDAGGVLLKDITKLCNFMLSGNVNPNFIPFLYGARLCAFKKKDNGIRPIAVGSTFRRLTSKLACRHIISNLKTKFQPTQLGFGTRGGCEAAVHSVRTFLTNSDADVLVKVDLRNAFNSIDRVTLLKEVANNTPEIYHYVWQCYSQNTNLFYENHVIDSAVGVQQGDPLGPALFSLGIQPIISNLKSKLNVWYLDDGTLGGRADDVLSDLTHIFRNFKNIGLEPNSNKCEIFFSNNLSTSHRDILIQNFNHICPGIKTVSTESLYLLGAPLFFDSIKPVLKTKFDQFLNHVDKLYKLNPHIALTILKYCLLVPRFTYLLRSSPVWKCSDILQDIDNNLKIAIEKILNLTLNTTAWTQATLPIKFGGIGVRNLSSVALPAFLASVHSVSDLCNIILNNKVDLCFATEAGQTWQTLCPGENIPLEVNQQKQWDIPLVQGVQKDLFHNFHSDQDKARLLAVSTKESSHWLHALPSSNLGTLLDRDSLRIAVGIRLGAAICQPHQCPCGSSVDKFGLHGLSCKKSAGRFSRHSSLNDVIRRALASINVPSVLEPCGIFRDDGKRPDGMTLVPWERGKALVWDATCVDTLAASHLRGSSFKAGAASEAAELSKWRKYESLRDDYIFVPFAVETIGPWGPRAVKFLKELHPRLVVAAGDKRAGSFLAQRLSIAIQRGNAASVLGTIPRGVGLYDN</sequence>
<feature type="region of interest" description="Disordered" evidence="1">
    <location>
        <begin position="200"/>
        <end position="220"/>
    </location>
</feature>
<dbReference type="GO" id="GO:0071897">
    <property type="term" value="P:DNA biosynthetic process"/>
    <property type="evidence" value="ECO:0007669"/>
    <property type="project" value="UniProtKB-ARBA"/>
</dbReference>
<dbReference type="SUPFAM" id="SSF56672">
    <property type="entry name" value="DNA/RNA polymerases"/>
    <property type="match status" value="1"/>
</dbReference>
<proteinExistence type="predicted"/>
<evidence type="ECO:0000313" key="3">
    <source>
        <dbReference type="EMBL" id="CAK1602202.1"/>
    </source>
</evidence>
<protein>
    <recommendedName>
        <fullName evidence="2">Reverse transcriptase domain-containing protein</fullName>
    </recommendedName>
</protein>
<dbReference type="AlphaFoldDB" id="A0AAV1M6X8"/>
<gene>
    <name evidence="3" type="ORF">PARMNEM_LOCUS20730</name>
</gene>
<dbReference type="Pfam" id="PF00078">
    <property type="entry name" value="RVT_1"/>
    <property type="match status" value="1"/>
</dbReference>
<feature type="domain" description="Reverse transcriptase" evidence="2">
    <location>
        <begin position="281"/>
        <end position="531"/>
    </location>
</feature>
<dbReference type="InterPro" id="IPR000477">
    <property type="entry name" value="RT_dom"/>
</dbReference>
<name>A0AAV1M6X8_9NEOP</name>
<dbReference type="Proteomes" id="UP001314205">
    <property type="component" value="Unassembled WGS sequence"/>
</dbReference>
<dbReference type="PROSITE" id="PS50878">
    <property type="entry name" value="RT_POL"/>
    <property type="match status" value="1"/>
</dbReference>
<dbReference type="InterPro" id="IPR043502">
    <property type="entry name" value="DNA/RNA_pol_sf"/>
</dbReference>
<evidence type="ECO:0000313" key="4">
    <source>
        <dbReference type="Proteomes" id="UP001314205"/>
    </source>
</evidence>
<dbReference type="PANTHER" id="PTHR48462:SF1">
    <property type="entry name" value="PROTEIN, PUTATIVE-RELATED"/>
    <property type="match status" value="1"/>
</dbReference>